<evidence type="ECO:0000256" key="6">
    <source>
        <dbReference type="ARBA" id="ARBA00022729"/>
    </source>
</evidence>
<proteinExistence type="inferred from homology"/>
<dbReference type="PANTHER" id="PTHR48482:SF5">
    <property type="entry name" value="INTERLEUKIN-10"/>
    <property type="match status" value="1"/>
</dbReference>
<dbReference type="Proteomes" id="UP000694722">
    <property type="component" value="Unplaced"/>
</dbReference>
<keyword evidence="5 9" id="KW-0964">Secreted</keyword>
<dbReference type="SUPFAM" id="SSF47266">
    <property type="entry name" value="4-helical cytokines"/>
    <property type="match status" value="1"/>
</dbReference>
<name>A0A8D1E9L3_PIG</name>
<keyword evidence="4 9" id="KW-0202">Cytokine</keyword>
<protein>
    <recommendedName>
        <fullName evidence="9">Interleukin family protein</fullName>
    </recommendedName>
</protein>
<comment type="subunit">
    <text evidence="3">Homodimer. Interacts with IL10RA and IL10RB.</text>
</comment>
<comment type="subcellular location">
    <subcellularLocation>
        <location evidence="1 9">Secreted</location>
    </subcellularLocation>
</comment>
<evidence type="ECO:0000313" key="10">
    <source>
        <dbReference type="Ensembl" id="ENSSSCP00040018743.1"/>
    </source>
</evidence>
<reference evidence="10" key="1">
    <citation type="submission" date="2025-08" db="UniProtKB">
        <authorList>
            <consortium name="Ensembl"/>
        </authorList>
    </citation>
    <scope>IDENTIFICATION</scope>
</reference>
<dbReference type="InterPro" id="IPR020443">
    <property type="entry name" value="IL-10/19/20/24/26"/>
</dbReference>
<keyword evidence="6" id="KW-0732">Signal</keyword>
<dbReference type="Pfam" id="PF00726">
    <property type="entry name" value="IL10"/>
    <property type="match status" value="1"/>
</dbReference>
<dbReference type="Gene3D" id="1.20.1250.10">
    <property type="match status" value="1"/>
</dbReference>
<evidence type="ECO:0000256" key="1">
    <source>
        <dbReference type="ARBA" id="ARBA00004613"/>
    </source>
</evidence>
<evidence type="ECO:0000256" key="5">
    <source>
        <dbReference type="ARBA" id="ARBA00022525"/>
    </source>
</evidence>
<dbReference type="GO" id="GO:0006955">
    <property type="term" value="P:immune response"/>
    <property type="evidence" value="ECO:0007669"/>
    <property type="project" value="InterPro"/>
</dbReference>
<accession>A0A8D1E9L3</accession>
<comment type="similarity">
    <text evidence="2 9">Belongs to the IL-10 family.</text>
</comment>
<dbReference type="PRINTS" id="PR01294">
    <property type="entry name" value="INTRLEUKIN10"/>
</dbReference>
<dbReference type="InterPro" id="IPR000098">
    <property type="entry name" value="IL-10"/>
</dbReference>
<sequence>MNGEASLNPQYKRGTTVGEGLYNRGLLLQNQTTSPTQRRRHSSTMPSSALLYCLIFLAGVAASIKSENSCIHFPTSLPHMLRELRAAFGPVKSFFQTKDQMGDLLLTGSLLEDFKGYLGCQALSEMIQFYLEDVMPKAESDGEDIKEHVNSLGEKLKTLRLRLRRCVSSRPAPSFASRRFPKRLLTRLAHTQTHKDGRAGWLSLWAGVGVLSLAHFSLSRGWGWLLGIYM</sequence>
<dbReference type="GO" id="GO:0001817">
    <property type="term" value="P:regulation of cytokine production"/>
    <property type="evidence" value="ECO:0007669"/>
    <property type="project" value="UniProtKB-ARBA"/>
</dbReference>
<dbReference type="Ensembl" id="ENSSSCT00040044580.1">
    <property type="protein sequence ID" value="ENSSSCP00040018743.1"/>
    <property type="gene ID" value="ENSSSCG00040033018.1"/>
</dbReference>
<organism evidence="10 11">
    <name type="scientific">Sus scrofa</name>
    <name type="common">Pig</name>
    <dbReference type="NCBI Taxonomy" id="9823"/>
    <lineage>
        <taxon>Eukaryota</taxon>
        <taxon>Metazoa</taxon>
        <taxon>Chordata</taxon>
        <taxon>Craniata</taxon>
        <taxon>Vertebrata</taxon>
        <taxon>Euteleostomi</taxon>
        <taxon>Mammalia</taxon>
        <taxon>Eutheria</taxon>
        <taxon>Laurasiatheria</taxon>
        <taxon>Artiodactyla</taxon>
        <taxon>Suina</taxon>
        <taxon>Suidae</taxon>
        <taxon>Sus</taxon>
    </lineage>
</organism>
<dbReference type="SMART" id="SM00188">
    <property type="entry name" value="IL10"/>
    <property type="match status" value="1"/>
</dbReference>
<dbReference type="PROSITE" id="PS00520">
    <property type="entry name" value="INTERLEUKIN_10"/>
    <property type="match status" value="1"/>
</dbReference>
<dbReference type="InterPro" id="IPR009079">
    <property type="entry name" value="4_helix_cytokine-like_core"/>
</dbReference>
<dbReference type="GO" id="GO:0005125">
    <property type="term" value="F:cytokine activity"/>
    <property type="evidence" value="ECO:0007669"/>
    <property type="project" value="UniProtKB-UniRule"/>
</dbReference>
<evidence type="ECO:0000256" key="2">
    <source>
        <dbReference type="ARBA" id="ARBA00008813"/>
    </source>
</evidence>
<evidence type="ECO:0000256" key="9">
    <source>
        <dbReference type="RuleBase" id="RU368043"/>
    </source>
</evidence>
<evidence type="ECO:0000256" key="7">
    <source>
        <dbReference type="ARBA" id="ARBA00023157"/>
    </source>
</evidence>
<evidence type="ECO:0000313" key="11">
    <source>
        <dbReference type="Proteomes" id="UP000694722"/>
    </source>
</evidence>
<dbReference type="InterPro" id="IPR020423">
    <property type="entry name" value="IL-10_CS"/>
</dbReference>
<keyword evidence="7" id="KW-1015">Disulfide bond</keyword>
<keyword evidence="8" id="KW-0325">Glycoprotein</keyword>
<evidence type="ECO:0000256" key="4">
    <source>
        <dbReference type="ARBA" id="ARBA00022514"/>
    </source>
</evidence>
<dbReference type="PANTHER" id="PTHR48482">
    <property type="entry name" value="INTERLEUKIN-19-RELATED"/>
    <property type="match status" value="1"/>
</dbReference>
<evidence type="ECO:0000256" key="8">
    <source>
        <dbReference type="ARBA" id="ARBA00023180"/>
    </source>
</evidence>
<evidence type="ECO:0000256" key="3">
    <source>
        <dbReference type="ARBA" id="ARBA00011144"/>
    </source>
</evidence>
<comment type="function">
    <text evidence="9">Immune regulatory cytokine.</text>
</comment>
<dbReference type="GO" id="GO:0005615">
    <property type="term" value="C:extracellular space"/>
    <property type="evidence" value="ECO:0007669"/>
    <property type="project" value="UniProtKB-UniRule"/>
</dbReference>
<dbReference type="AlphaFoldDB" id="A0A8D1E9L3"/>